<dbReference type="EMBL" id="JACXAE010000110">
    <property type="protein sequence ID" value="MBD2777452.1"/>
    <property type="molecule type" value="Genomic_DNA"/>
</dbReference>
<gene>
    <name evidence="1" type="ORF">ICL16_36755</name>
</gene>
<organism evidence="1 2">
    <name type="scientific">Iningainema tapete BLCC-T55</name>
    <dbReference type="NCBI Taxonomy" id="2748662"/>
    <lineage>
        <taxon>Bacteria</taxon>
        <taxon>Bacillati</taxon>
        <taxon>Cyanobacteriota</taxon>
        <taxon>Cyanophyceae</taxon>
        <taxon>Nostocales</taxon>
        <taxon>Scytonemataceae</taxon>
        <taxon>Iningainema tapete</taxon>
    </lineage>
</organism>
<evidence type="ECO:0000313" key="1">
    <source>
        <dbReference type="EMBL" id="MBD2777452.1"/>
    </source>
</evidence>
<protein>
    <submittedName>
        <fullName evidence="1">Uncharacterized protein</fullName>
    </submittedName>
</protein>
<reference evidence="1" key="1">
    <citation type="submission" date="2020-09" db="EMBL/GenBank/DDBJ databases">
        <title>Iningainema tapete sp. nov. (Scytonemataceae, Cyanobacteria) from greenhouses in central Florida (USA) produces two types of nodularin with biosynthetic potential for microcystin-LR and anabaenopeptins.</title>
        <authorList>
            <person name="Berthold D.E."/>
            <person name="Lefler F.W."/>
            <person name="Huang I.-S."/>
            <person name="Abdulla H."/>
            <person name="Zimba P.V."/>
            <person name="Laughinghouse H.D. IV."/>
        </authorList>
    </citation>
    <scope>NUCLEOTIDE SEQUENCE</scope>
    <source>
        <strain evidence="1">BLCCT55</strain>
    </source>
</reference>
<evidence type="ECO:0000313" key="2">
    <source>
        <dbReference type="Proteomes" id="UP000629098"/>
    </source>
</evidence>
<proteinExistence type="predicted"/>
<keyword evidence="2" id="KW-1185">Reference proteome</keyword>
<accession>A0A8J7BZE2</accession>
<dbReference type="AlphaFoldDB" id="A0A8J7BZE2"/>
<dbReference type="RefSeq" id="WP_190836518.1">
    <property type="nucleotide sequence ID" value="NZ_CAWPPI010000110.1"/>
</dbReference>
<sequence length="133" mass="15338">MVATVTLQIPDRIYQRLLNTADATKRPLEEVILHALKVGSPPEWDDVPEEFQAELASLDRLDDDTLWRIAGSHKTAEEMVRYDELLDQNQNGKLTEKEKLELTALRKESEQFMLCKAQAVALLHWRGYRVPHS</sequence>
<dbReference type="Proteomes" id="UP000629098">
    <property type="component" value="Unassembled WGS sequence"/>
</dbReference>
<comment type="caution">
    <text evidence="1">The sequence shown here is derived from an EMBL/GenBank/DDBJ whole genome shotgun (WGS) entry which is preliminary data.</text>
</comment>
<name>A0A8J7BZE2_9CYAN</name>